<sequence>MRTGTHQNERGMPLLLSAHNFGVSPIEVVYALEKLRPKAKWPQKMRSNPSTSFFEFHQEQGHKIEDCIALRQEVVNMLRQGHLKELLSDRGRTNFSRGCKQLQGPPITPSPTRTVHMIIGGGGDTSINSVKLTITQKLTSINHEWYDELEESIIFAKSDIDGLVFPYYDAVVTNFRYRCETYYGSNACIICRRVIAQMKLEDNIVSCCIIVGVLTM</sequence>
<reference evidence="1" key="1">
    <citation type="submission" date="2025-08" db="UniProtKB">
        <authorList>
            <consortium name="RefSeq"/>
        </authorList>
    </citation>
    <scope>IDENTIFICATION</scope>
</reference>
<dbReference type="OrthoDB" id="1752268at2759"/>
<dbReference type="PANTHER" id="PTHR33240:SF8">
    <property type="entry name" value="OS03G0439900 PROTEIN"/>
    <property type="match status" value="1"/>
</dbReference>
<dbReference type="PANTHER" id="PTHR33240">
    <property type="entry name" value="OS08G0508500 PROTEIN"/>
    <property type="match status" value="1"/>
</dbReference>
<protein>
    <submittedName>
        <fullName evidence="1">Uncharacterized protein</fullName>
    </submittedName>
</protein>
<dbReference type="AlphaFoldDB" id="A0A1S4DBZ9"/>
<proteinExistence type="predicted"/>
<accession>A0A1S4DBZ9</accession>
<evidence type="ECO:0000313" key="1">
    <source>
        <dbReference type="RefSeq" id="XP_016510931.1"/>
    </source>
</evidence>
<dbReference type="KEGG" id="nta:107828177"/>
<organism evidence="1">
    <name type="scientific">Nicotiana tabacum</name>
    <name type="common">Common tobacco</name>
    <dbReference type="NCBI Taxonomy" id="4097"/>
    <lineage>
        <taxon>Eukaryota</taxon>
        <taxon>Viridiplantae</taxon>
        <taxon>Streptophyta</taxon>
        <taxon>Embryophyta</taxon>
        <taxon>Tracheophyta</taxon>
        <taxon>Spermatophyta</taxon>
        <taxon>Magnoliopsida</taxon>
        <taxon>eudicotyledons</taxon>
        <taxon>Gunneridae</taxon>
        <taxon>Pentapetalae</taxon>
        <taxon>asterids</taxon>
        <taxon>lamiids</taxon>
        <taxon>Solanales</taxon>
        <taxon>Solanaceae</taxon>
        <taxon>Nicotianoideae</taxon>
        <taxon>Nicotianeae</taxon>
        <taxon>Nicotiana</taxon>
    </lineage>
</organism>
<dbReference type="PaxDb" id="4097-A0A1S4DBZ9"/>
<dbReference type="RefSeq" id="XP_016510931.1">
    <property type="nucleotide sequence ID" value="XM_016655445.1"/>
</dbReference>
<name>A0A1S4DBZ9_TOBAC</name>
<gene>
    <name evidence="1" type="primary">LOC107828177</name>
</gene>